<dbReference type="SUPFAM" id="SSF56112">
    <property type="entry name" value="Protein kinase-like (PK-like)"/>
    <property type="match status" value="1"/>
</dbReference>
<name>A0A8H5SSJ0_FUSHE</name>
<protein>
    <submittedName>
        <fullName evidence="1">Phosphotransferase family</fullName>
    </submittedName>
</protein>
<dbReference type="InterPro" id="IPR011009">
    <property type="entry name" value="Kinase-like_dom_sf"/>
</dbReference>
<proteinExistence type="predicted"/>
<evidence type="ECO:0000313" key="1">
    <source>
        <dbReference type="EMBL" id="KAF5656280.1"/>
    </source>
</evidence>
<sequence length="228" mass="25853">MKMTQLRQTPDDQFTALNAGLQKISIFTSTNFPPAGPFSSIAQLHDCMSDMFEWPAKMRQLDLDPTNILDSYREMLPDDSPIRFTHAELDPINIMVSKDSPCCIMVILDWEQSGWYLAYWEFCKAELTTEIDSEWQATYLPKMLVKNIASIFTALQIVRHAVGSGFHGYTTEIKRNYNFKSTKRKYLVLALDQIDDSYLGHLKQVARSLPGAGTAPDPLDPFSVSIVS</sequence>
<keyword evidence="2" id="KW-1185">Reference proteome</keyword>
<dbReference type="PANTHER" id="PTHR21310">
    <property type="entry name" value="AMINOGLYCOSIDE PHOSPHOTRANSFERASE-RELATED-RELATED"/>
    <property type="match status" value="1"/>
</dbReference>
<dbReference type="OrthoDB" id="5404599at2759"/>
<dbReference type="InterPro" id="IPR051678">
    <property type="entry name" value="AGP_Transferase"/>
</dbReference>
<dbReference type="Proteomes" id="UP000567885">
    <property type="component" value="Unassembled WGS sequence"/>
</dbReference>
<organism evidence="1 2">
    <name type="scientific">Fusarium heterosporum</name>
    <dbReference type="NCBI Taxonomy" id="42747"/>
    <lineage>
        <taxon>Eukaryota</taxon>
        <taxon>Fungi</taxon>
        <taxon>Dikarya</taxon>
        <taxon>Ascomycota</taxon>
        <taxon>Pezizomycotina</taxon>
        <taxon>Sordariomycetes</taxon>
        <taxon>Hypocreomycetidae</taxon>
        <taxon>Hypocreales</taxon>
        <taxon>Nectriaceae</taxon>
        <taxon>Fusarium</taxon>
        <taxon>Fusarium heterosporum species complex</taxon>
    </lineage>
</organism>
<keyword evidence="1" id="KW-0808">Transferase</keyword>
<dbReference type="Pfam" id="PF20174">
    <property type="entry name" value="DUF6540"/>
    <property type="match status" value="1"/>
</dbReference>
<accession>A0A8H5SSJ0</accession>
<dbReference type="AlphaFoldDB" id="A0A8H5SSJ0"/>
<dbReference type="PANTHER" id="PTHR21310:SF54">
    <property type="entry name" value="AMINOGLYCOSIDE PHOSPHOTRANSFERASE DOMAIN-CONTAINING PROTEIN"/>
    <property type="match status" value="1"/>
</dbReference>
<dbReference type="EMBL" id="JAAGWQ010000377">
    <property type="protein sequence ID" value="KAF5656280.1"/>
    <property type="molecule type" value="Genomic_DNA"/>
</dbReference>
<dbReference type="GO" id="GO:0016740">
    <property type="term" value="F:transferase activity"/>
    <property type="evidence" value="ECO:0007669"/>
    <property type="project" value="UniProtKB-KW"/>
</dbReference>
<reference evidence="1 2" key="1">
    <citation type="submission" date="2020-05" db="EMBL/GenBank/DDBJ databases">
        <title>Identification and distribution of gene clusters putatively required for synthesis of sphingolipid metabolism inhibitors in phylogenetically diverse species of the filamentous fungus Fusarium.</title>
        <authorList>
            <person name="Kim H.-S."/>
            <person name="Busman M."/>
            <person name="Brown D.W."/>
            <person name="Divon H."/>
            <person name="Uhlig S."/>
            <person name="Proctor R.H."/>
        </authorList>
    </citation>
    <scope>NUCLEOTIDE SEQUENCE [LARGE SCALE GENOMIC DNA]</scope>
    <source>
        <strain evidence="1 2">NRRL 20693</strain>
    </source>
</reference>
<gene>
    <name evidence="1" type="ORF">FHETE_11071</name>
</gene>
<comment type="caution">
    <text evidence="1">The sequence shown here is derived from an EMBL/GenBank/DDBJ whole genome shotgun (WGS) entry which is preliminary data.</text>
</comment>
<dbReference type="InterPro" id="IPR046670">
    <property type="entry name" value="DUF6540"/>
</dbReference>
<evidence type="ECO:0000313" key="2">
    <source>
        <dbReference type="Proteomes" id="UP000567885"/>
    </source>
</evidence>